<comment type="caution">
    <text evidence="2">The sequence shown here is derived from an EMBL/GenBank/DDBJ whole genome shotgun (WGS) entry which is preliminary data.</text>
</comment>
<protein>
    <submittedName>
        <fullName evidence="2">Uncharacterized protein</fullName>
    </submittedName>
</protein>
<feature type="region of interest" description="Disordered" evidence="1">
    <location>
        <begin position="267"/>
        <end position="349"/>
    </location>
</feature>
<sequence length="371" mass="40935">MGKMGPGRKSLNPGAPRGAPPELPPEHSPGGFASAATDPIPQISLSDRFENRGATLLEKNALMAYDFHKSLLNASTAEIYANEHEKYMRRFNTEFEKKYVPDKPLPKVFPQGGEEKDLTYRRGGSRRRAYTGREAAEAEETEARRRRRRVSIEANRIAQHEVILRQDKQERKKTTASQVLMIGESGESGEDGEGGEGGESGEDGDAGVFVVDDDGSWEIIGASDTQGRQQQVPEDSLPSIIPVDKGKGRALSVSSDGFRDIDELLADCEPKSRPPPQLISLSQVKSESQIPSQMQLPTSSAATGTRGVRGVERKKTKAQLEKESQERHEVEDKEQRRIQAAERKAKKEAKLLLPRKDEVSQLAEHLLSSSL</sequence>
<feature type="compositionally biased region" description="Basic and acidic residues" evidence="1">
    <location>
        <begin position="309"/>
        <end position="349"/>
    </location>
</feature>
<feature type="compositionally biased region" description="Polar residues" evidence="1">
    <location>
        <begin position="223"/>
        <end position="233"/>
    </location>
</feature>
<evidence type="ECO:0000256" key="1">
    <source>
        <dbReference type="SAM" id="MobiDB-lite"/>
    </source>
</evidence>
<evidence type="ECO:0000313" key="2">
    <source>
        <dbReference type="EMBL" id="KAL2043430.1"/>
    </source>
</evidence>
<gene>
    <name evidence="2" type="ORF">N7G274_003736</name>
</gene>
<reference evidence="2 3" key="1">
    <citation type="submission" date="2024-09" db="EMBL/GenBank/DDBJ databases">
        <title>Rethinking Asexuality: The Enigmatic Case of Functional Sexual Genes in Lepraria (Stereocaulaceae).</title>
        <authorList>
            <person name="Doellman M."/>
            <person name="Sun Y."/>
            <person name="Barcenas-Pena A."/>
            <person name="Lumbsch H.T."/>
            <person name="Grewe F."/>
        </authorList>
    </citation>
    <scope>NUCLEOTIDE SEQUENCE [LARGE SCALE GENOMIC DNA]</scope>
    <source>
        <strain evidence="2 3">Mercado 3170</strain>
    </source>
</reference>
<feature type="compositionally biased region" description="Acidic residues" evidence="1">
    <location>
        <begin position="187"/>
        <end position="210"/>
    </location>
</feature>
<feature type="region of interest" description="Disordered" evidence="1">
    <location>
        <begin position="222"/>
        <end position="254"/>
    </location>
</feature>
<proteinExistence type="predicted"/>
<dbReference type="EMBL" id="JBEFKJ010000011">
    <property type="protein sequence ID" value="KAL2043430.1"/>
    <property type="molecule type" value="Genomic_DNA"/>
</dbReference>
<evidence type="ECO:0000313" key="3">
    <source>
        <dbReference type="Proteomes" id="UP001590950"/>
    </source>
</evidence>
<name>A0ABR4ACE4_9LECA</name>
<feature type="region of interest" description="Disordered" evidence="1">
    <location>
        <begin position="102"/>
        <end position="148"/>
    </location>
</feature>
<organism evidence="2 3">
    <name type="scientific">Stereocaulon virgatum</name>
    <dbReference type="NCBI Taxonomy" id="373712"/>
    <lineage>
        <taxon>Eukaryota</taxon>
        <taxon>Fungi</taxon>
        <taxon>Dikarya</taxon>
        <taxon>Ascomycota</taxon>
        <taxon>Pezizomycotina</taxon>
        <taxon>Lecanoromycetes</taxon>
        <taxon>OSLEUM clade</taxon>
        <taxon>Lecanoromycetidae</taxon>
        <taxon>Lecanorales</taxon>
        <taxon>Lecanorineae</taxon>
        <taxon>Stereocaulaceae</taxon>
        <taxon>Stereocaulon</taxon>
    </lineage>
</organism>
<dbReference type="Proteomes" id="UP001590950">
    <property type="component" value="Unassembled WGS sequence"/>
</dbReference>
<feature type="compositionally biased region" description="Basic and acidic residues" evidence="1">
    <location>
        <begin position="160"/>
        <end position="173"/>
    </location>
</feature>
<feature type="region of interest" description="Disordered" evidence="1">
    <location>
        <begin position="1"/>
        <end position="39"/>
    </location>
</feature>
<feature type="region of interest" description="Disordered" evidence="1">
    <location>
        <begin position="160"/>
        <end position="210"/>
    </location>
</feature>
<accession>A0ABR4ACE4</accession>
<keyword evidence="3" id="KW-1185">Reference proteome</keyword>
<feature type="compositionally biased region" description="Polar residues" evidence="1">
    <location>
        <begin position="279"/>
        <end position="303"/>
    </location>
</feature>
<feature type="compositionally biased region" description="Pro residues" evidence="1">
    <location>
        <begin position="18"/>
        <end position="27"/>
    </location>
</feature>